<sequence>MHRSCGLLSQTREPVPLKSISVDVEVKGYVADVSATLLYRNEQQNPLEVVFVFPMDPDSAVYGFSAKIGGKEIVAEIQEKQEARNTYDDAISSGQEAFLLEEDENSADIFTCSIGNFPPNQEATLLISYVRELPLEADGAVRFILPAILNPRYQPAGAVGSNVTADIPRVKEEEFPYKLELSARVLHPYGVSNIQSNCSLTPLQYLSEDKTSAQVSLTEGHKFDRDVELLFYYNEVNRPSVILEEGLQSADAGSLMGDPVVMLNFFPHFPEALSPPSCREFIFLIDRSGSMQCANSGHPGAPTRIESAKETILLLLKSLPMGCYFNIYGFGSRFQSFFPKSVVYSQDSMDKALKELKTMEADLGGTEILAPLREIYSKACKPGQPRELFVFTDGEVANTKDVIEEVKKNAGNHRCFSFGIGEGASAALIKGIAEAASGTAEFITGKERMQAKVLRSLERVLSLPVKNISLNWQLPSGLQVVQLSKSPMVMFKGQRTIVYAQLKGKLDEGTEATATLEYSLEGQAIRNSAVFSLQAEKGSRVTVHRLGVKTMIKNLEGSDKSVSKKEIIELSKQAGVVSSQTSFIAVNKELNQIVQGPLIKAHIPLRVAGLGIGISFPVPNPSPTFTTAQLFIIMCIRNTRDNTLFCFLGPMRCCPPLEKSGEYNYQMLTHLSPAPSSSSSCSPRLSTMPLCSPSDGPCRCLFYLFCLFCFLGPAGRLSPPTRSTCTYPSFRELSEASPKEEKLSPLMKLVSLQKADGSWSLDAALASVLGLTEEVIQTQTPSKDIEGTTWTTILAVIWLHAFGANQKDEWSLLVKKSLMKIKAQTGTNLEDYIKAGNQLLKTSVQPQEFGL</sequence>
<protein>
    <recommendedName>
        <fullName evidence="5">von Willebrand factor A domain containing 5A</fullName>
    </recommendedName>
</protein>
<dbReference type="Ensembl" id="ENSLACT00000013229.1">
    <property type="protein sequence ID" value="ENSLACP00000013133.1"/>
    <property type="gene ID" value="ENSLACG00000011566.1"/>
</dbReference>
<dbReference type="SMART" id="SM00609">
    <property type="entry name" value="VIT"/>
    <property type="match status" value="1"/>
</dbReference>
<dbReference type="InterPro" id="IPR013694">
    <property type="entry name" value="VIT"/>
</dbReference>
<dbReference type="EMBL" id="AFYH01079889">
    <property type="status" value="NOT_ANNOTATED_CDS"/>
    <property type="molecule type" value="Genomic_DNA"/>
</dbReference>
<evidence type="ECO:0000313" key="3">
    <source>
        <dbReference type="Ensembl" id="ENSLACP00000013133.1"/>
    </source>
</evidence>
<reference evidence="4" key="1">
    <citation type="submission" date="2011-08" db="EMBL/GenBank/DDBJ databases">
        <title>The draft genome of Latimeria chalumnae.</title>
        <authorList>
            <person name="Di Palma F."/>
            <person name="Alfoldi J."/>
            <person name="Johnson J."/>
            <person name="Berlin A."/>
            <person name="Gnerre S."/>
            <person name="Jaffe D."/>
            <person name="MacCallum I."/>
            <person name="Young S."/>
            <person name="Walker B.J."/>
            <person name="Lander E."/>
            <person name="Lindblad-Toh K."/>
        </authorList>
    </citation>
    <scope>NUCLEOTIDE SEQUENCE [LARGE SCALE GENOMIC DNA]</scope>
    <source>
        <strain evidence="4">Wild caught</strain>
    </source>
</reference>
<dbReference type="PANTHER" id="PTHR45737:SF6">
    <property type="entry name" value="VON WILLEBRAND FACTOR A DOMAIN-CONTAINING PROTEIN 5A"/>
    <property type="match status" value="1"/>
</dbReference>
<feature type="domain" description="VWFA" evidence="1">
    <location>
        <begin position="280"/>
        <end position="461"/>
    </location>
</feature>
<dbReference type="SMART" id="SM00327">
    <property type="entry name" value="VWA"/>
    <property type="match status" value="1"/>
</dbReference>
<dbReference type="HOGENOM" id="CLU_003826_4_0_1"/>
<dbReference type="STRING" id="7897.ENSLACP00000013133"/>
<dbReference type="Pfam" id="PF08487">
    <property type="entry name" value="VIT"/>
    <property type="match status" value="1"/>
</dbReference>
<dbReference type="GeneTree" id="ENSGT00940000162662"/>
<evidence type="ECO:0000313" key="4">
    <source>
        <dbReference type="Proteomes" id="UP000008672"/>
    </source>
</evidence>
<proteinExistence type="predicted"/>
<dbReference type="EMBL" id="AFYH01079890">
    <property type="status" value="NOT_ANNOTATED_CDS"/>
    <property type="molecule type" value="Genomic_DNA"/>
</dbReference>
<name>H3AU12_LATCH</name>
<organism evidence="3 4">
    <name type="scientific">Latimeria chalumnae</name>
    <name type="common">Coelacanth</name>
    <dbReference type="NCBI Taxonomy" id="7897"/>
    <lineage>
        <taxon>Eukaryota</taxon>
        <taxon>Metazoa</taxon>
        <taxon>Chordata</taxon>
        <taxon>Craniata</taxon>
        <taxon>Vertebrata</taxon>
        <taxon>Euteleostomi</taxon>
        <taxon>Coelacanthiformes</taxon>
        <taxon>Coelacanthidae</taxon>
        <taxon>Latimeria</taxon>
    </lineage>
</organism>
<accession>H3AU12</accession>
<dbReference type="SUPFAM" id="SSF53300">
    <property type="entry name" value="vWA-like"/>
    <property type="match status" value="1"/>
</dbReference>
<dbReference type="Gene3D" id="3.40.50.410">
    <property type="entry name" value="von Willebrand factor, type A domain"/>
    <property type="match status" value="1"/>
</dbReference>
<reference evidence="3" key="2">
    <citation type="submission" date="2025-08" db="UniProtKB">
        <authorList>
            <consortium name="Ensembl"/>
        </authorList>
    </citation>
    <scope>IDENTIFICATION</scope>
</reference>
<dbReference type="Bgee" id="ENSLACG00000011566">
    <property type="expression patterns" value="Expressed in pelvic fin and 5 other cell types or tissues"/>
</dbReference>
<dbReference type="PROSITE" id="PS51468">
    <property type="entry name" value="VIT"/>
    <property type="match status" value="1"/>
</dbReference>
<dbReference type="EMBL" id="AFYH01079892">
    <property type="status" value="NOT_ANNOTATED_CDS"/>
    <property type="molecule type" value="Genomic_DNA"/>
</dbReference>
<evidence type="ECO:0000259" key="2">
    <source>
        <dbReference type="PROSITE" id="PS51468"/>
    </source>
</evidence>
<dbReference type="PROSITE" id="PS50234">
    <property type="entry name" value="VWFA"/>
    <property type="match status" value="1"/>
</dbReference>
<evidence type="ECO:0000259" key="1">
    <source>
        <dbReference type="PROSITE" id="PS50234"/>
    </source>
</evidence>
<gene>
    <name evidence="3" type="primary">LOC102346629</name>
</gene>
<dbReference type="Proteomes" id="UP000008672">
    <property type="component" value="Unassembled WGS sequence"/>
</dbReference>
<dbReference type="AlphaFoldDB" id="H3AU12"/>
<dbReference type="Pfam" id="PF13768">
    <property type="entry name" value="VWA_3"/>
    <property type="match status" value="1"/>
</dbReference>
<dbReference type="InterPro" id="IPR036465">
    <property type="entry name" value="vWFA_dom_sf"/>
</dbReference>
<dbReference type="PANTHER" id="PTHR45737">
    <property type="entry name" value="VON WILLEBRAND FACTOR A DOMAIN-CONTAINING PROTEIN 5A"/>
    <property type="match status" value="1"/>
</dbReference>
<dbReference type="EMBL" id="AFYH01079891">
    <property type="status" value="NOT_ANNOTATED_CDS"/>
    <property type="molecule type" value="Genomic_DNA"/>
</dbReference>
<dbReference type="InParanoid" id="H3AU12"/>
<reference evidence="3" key="3">
    <citation type="submission" date="2025-09" db="UniProtKB">
        <authorList>
            <consortium name="Ensembl"/>
        </authorList>
    </citation>
    <scope>IDENTIFICATION</scope>
</reference>
<evidence type="ECO:0008006" key="5">
    <source>
        <dbReference type="Google" id="ProtNLM"/>
    </source>
</evidence>
<dbReference type="FunCoup" id="H3AU12">
    <property type="interactions" value="527"/>
</dbReference>
<dbReference type="InterPro" id="IPR002035">
    <property type="entry name" value="VWF_A"/>
</dbReference>
<dbReference type="OMA" id="MWPSATH"/>
<feature type="domain" description="VIT" evidence="2">
    <location>
        <begin position="1"/>
        <end position="131"/>
    </location>
</feature>
<keyword evidence="4" id="KW-1185">Reference proteome</keyword>
<dbReference type="eggNOG" id="ENOG502QRPK">
    <property type="taxonomic scope" value="Eukaryota"/>
</dbReference>
<dbReference type="EMBL" id="AFYH01079888">
    <property type="status" value="NOT_ANNOTATED_CDS"/>
    <property type="molecule type" value="Genomic_DNA"/>
</dbReference>